<feature type="compositionally biased region" description="Acidic residues" evidence="2">
    <location>
        <begin position="1"/>
        <end position="11"/>
    </location>
</feature>
<keyword evidence="4" id="KW-1185">Reference proteome</keyword>
<accession>A0A1Y1IB85</accession>
<dbReference type="AlphaFoldDB" id="A0A1Y1IB85"/>
<gene>
    <name evidence="3" type="ORF">KFL_004070020</name>
</gene>
<dbReference type="Proteomes" id="UP000054558">
    <property type="component" value="Unassembled WGS sequence"/>
</dbReference>
<evidence type="ECO:0000313" key="4">
    <source>
        <dbReference type="Proteomes" id="UP000054558"/>
    </source>
</evidence>
<keyword evidence="1" id="KW-0802">TPR repeat</keyword>
<feature type="compositionally biased region" description="Basic and acidic residues" evidence="2">
    <location>
        <begin position="224"/>
        <end position="237"/>
    </location>
</feature>
<dbReference type="InterPro" id="IPR011990">
    <property type="entry name" value="TPR-like_helical_dom_sf"/>
</dbReference>
<feature type="compositionally biased region" description="Acidic residues" evidence="2">
    <location>
        <begin position="140"/>
        <end position="149"/>
    </location>
</feature>
<dbReference type="OMA" id="WTENETS"/>
<dbReference type="OrthoDB" id="9991317at2759"/>
<dbReference type="SUPFAM" id="SSF48452">
    <property type="entry name" value="TPR-like"/>
    <property type="match status" value="2"/>
</dbReference>
<dbReference type="SMART" id="SM00028">
    <property type="entry name" value="TPR"/>
    <property type="match status" value="3"/>
</dbReference>
<proteinExistence type="predicted"/>
<dbReference type="GO" id="GO:0006383">
    <property type="term" value="P:transcription by RNA polymerase III"/>
    <property type="evidence" value="ECO:0007669"/>
    <property type="project" value="InterPro"/>
</dbReference>
<feature type="compositionally biased region" description="Acidic residues" evidence="2">
    <location>
        <begin position="42"/>
        <end position="68"/>
    </location>
</feature>
<evidence type="ECO:0000313" key="3">
    <source>
        <dbReference type="EMBL" id="GAQ88180.1"/>
    </source>
</evidence>
<reference evidence="3 4" key="1">
    <citation type="journal article" date="2014" name="Nat. Commun.">
        <title>Klebsormidium flaccidum genome reveals primary factors for plant terrestrial adaptation.</title>
        <authorList>
            <person name="Hori K."/>
            <person name="Maruyama F."/>
            <person name="Fujisawa T."/>
            <person name="Togashi T."/>
            <person name="Yamamoto N."/>
            <person name="Seo M."/>
            <person name="Sato S."/>
            <person name="Yamada T."/>
            <person name="Mori H."/>
            <person name="Tajima N."/>
            <person name="Moriyama T."/>
            <person name="Ikeuchi M."/>
            <person name="Watanabe M."/>
            <person name="Wada H."/>
            <person name="Kobayashi K."/>
            <person name="Saito M."/>
            <person name="Masuda T."/>
            <person name="Sasaki-Sekimoto Y."/>
            <person name="Mashiguchi K."/>
            <person name="Awai K."/>
            <person name="Shimojima M."/>
            <person name="Masuda S."/>
            <person name="Iwai M."/>
            <person name="Nobusawa T."/>
            <person name="Narise T."/>
            <person name="Kondo S."/>
            <person name="Saito H."/>
            <person name="Sato R."/>
            <person name="Murakawa M."/>
            <person name="Ihara Y."/>
            <person name="Oshima-Yamada Y."/>
            <person name="Ohtaka K."/>
            <person name="Satoh M."/>
            <person name="Sonobe K."/>
            <person name="Ishii M."/>
            <person name="Ohtani R."/>
            <person name="Kanamori-Sato M."/>
            <person name="Honoki R."/>
            <person name="Miyazaki D."/>
            <person name="Mochizuki H."/>
            <person name="Umetsu J."/>
            <person name="Higashi K."/>
            <person name="Shibata D."/>
            <person name="Kamiya Y."/>
            <person name="Sato N."/>
            <person name="Nakamura Y."/>
            <person name="Tabata S."/>
            <person name="Ida S."/>
            <person name="Kurokawa K."/>
            <person name="Ohta H."/>
        </authorList>
    </citation>
    <scope>NUCLEOTIDE SEQUENCE [LARGE SCALE GENOMIC DNA]</scope>
    <source>
        <strain evidence="3 4">NIES-2285</strain>
    </source>
</reference>
<feature type="region of interest" description="Disordered" evidence="2">
    <location>
        <begin position="1"/>
        <end position="176"/>
    </location>
</feature>
<feature type="region of interest" description="Disordered" evidence="2">
    <location>
        <begin position="191"/>
        <end position="210"/>
    </location>
</feature>
<feature type="compositionally biased region" description="Basic residues" evidence="2">
    <location>
        <begin position="238"/>
        <end position="252"/>
    </location>
</feature>
<protein>
    <submittedName>
        <fullName evidence="3">Uncharacterized protein</fullName>
    </submittedName>
</protein>
<dbReference type="PROSITE" id="PS50005">
    <property type="entry name" value="TPR"/>
    <property type="match status" value="1"/>
</dbReference>
<organism evidence="3 4">
    <name type="scientific">Klebsormidium nitens</name>
    <name type="common">Green alga</name>
    <name type="synonym">Ulothrix nitens</name>
    <dbReference type="NCBI Taxonomy" id="105231"/>
    <lineage>
        <taxon>Eukaryota</taxon>
        <taxon>Viridiplantae</taxon>
        <taxon>Streptophyta</taxon>
        <taxon>Klebsormidiophyceae</taxon>
        <taxon>Klebsormidiales</taxon>
        <taxon>Klebsormidiaceae</taxon>
        <taxon>Klebsormidium</taxon>
    </lineage>
</organism>
<feature type="compositionally biased region" description="Basic and acidic residues" evidence="2">
    <location>
        <begin position="166"/>
        <end position="176"/>
    </location>
</feature>
<dbReference type="InterPro" id="IPR019734">
    <property type="entry name" value="TPR_rpt"/>
</dbReference>
<feature type="repeat" description="TPR" evidence="1">
    <location>
        <begin position="294"/>
        <end position="327"/>
    </location>
</feature>
<feature type="compositionally biased region" description="Basic and acidic residues" evidence="2">
    <location>
        <begin position="69"/>
        <end position="89"/>
    </location>
</feature>
<evidence type="ECO:0000256" key="2">
    <source>
        <dbReference type="SAM" id="MobiDB-lite"/>
    </source>
</evidence>
<evidence type="ECO:0000256" key="1">
    <source>
        <dbReference type="PROSITE-ProRule" id="PRU00339"/>
    </source>
</evidence>
<feature type="compositionally biased region" description="Basic and acidic residues" evidence="2">
    <location>
        <begin position="126"/>
        <end position="136"/>
    </location>
</feature>
<dbReference type="EMBL" id="DF237356">
    <property type="protein sequence ID" value="GAQ88180.1"/>
    <property type="molecule type" value="Genomic_DNA"/>
</dbReference>
<dbReference type="STRING" id="105231.A0A1Y1IB85"/>
<dbReference type="InterPro" id="IPR039340">
    <property type="entry name" value="Tfc4/TFIIIC-102/Sfc4"/>
</dbReference>
<dbReference type="Pfam" id="PF13181">
    <property type="entry name" value="TPR_8"/>
    <property type="match status" value="1"/>
</dbReference>
<feature type="region of interest" description="Disordered" evidence="2">
    <location>
        <begin position="223"/>
        <end position="258"/>
    </location>
</feature>
<sequence length="625" mass="69210">MVKEDCNEEADGGSQEASFEGPVRMNVDQQKGVQNVGLESQEQLEDSSGEGEEEMEDEEEEEWEEELEAGEKKDLKGAEKESERGDGVVKGRGKGVQEEEEESEEELSDEEGTEEEVDGAAEELEGEPKDRDRGGNDIEGGSDEEDEDTPLVFDADLPVDPLSLAEARDEPGHEFERYTKLQYEMLAERKRRAQVGGGPSEPPQKKQKTALYGASVDDIYGSKGELDKHFDKQEERRMGRRGLERKRGRRPGPRGLPAEVTRKLGQANLFYATEQYQEAVEVLVEVVRLAPNVADSYHTLGLCHETLGDRRKALNFYMIAAHLTPKDLSLWRRLAGWSTEQNNPAQAIYCLSKVIRWAPDDVDARWDRAVLMAEMGDFRKAGSEFEKLHADRPADAEVAKMLARMFHKLGQAQKATAVLESVIQRLPPGHVDLTAVNILAELHMEAGAFGAAVSAMTSARDKLGVALPPDLEVKLGICHAYLGDFEAAAAHTEPLRRTASEECADLFMDVGDAYAAVGRPHDALRFYGVLAKFAAFNQPALWFKMGQCHALVEDYGAAVEKLRRGGSTFYSVEVWVFFGLQKGFAAFNQPALWFKMEQCHALVEDYGAAVEKLRRGHKPAGGGCG</sequence>
<dbReference type="PANTHER" id="PTHR23082">
    <property type="entry name" value="TRANSCRIPTION INITIATION FACTOR IIIC TFIIIC , POLYPEPTIDE 3-RELATED"/>
    <property type="match status" value="1"/>
</dbReference>
<dbReference type="Pfam" id="PF14559">
    <property type="entry name" value="TPR_19"/>
    <property type="match status" value="1"/>
</dbReference>
<feature type="compositionally biased region" description="Acidic residues" evidence="2">
    <location>
        <begin position="98"/>
        <end position="125"/>
    </location>
</feature>
<dbReference type="Gene3D" id="1.25.40.10">
    <property type="entry name" value="Tetratricopeptide repeat domain"/>
    <property type="match status" value="2"/>
</dbReference>
<name>A0A1Y1IB85_KLENI</name>
<dbReference type="PANTHER" id="PTHR23082:SF0">
    <property type="entry name" value="GENERAL TRANSCRIPTION FACTOR 3C POLYPEPTIDE 3"/>
    <property type="match status" value="1"/>
</dbReference>